<dbReference type="Proteomes" id="UP000053263">
    <property type="component" value="Unassembled WGS sequence"/>
</dbReference>
<accession>A0A0C9SKL7</accession>
<gene>
    <name evidence="2" type="ORF">PLICRDRAFT_433248</name>
</gene>
<evidence type="ECO:0000313" key="3">
    <source>
        <dbReference type="Proteomes" id="UP000053263"/>
    </source>
</evidence>
<keyword evidence="3" id="KW-1185">Reference proteome</keyword>
<name>A0A0C9SKL7_PLICR</name>
<sequence length="192" mass="21351">MHCGYAYKRKTRTQYSDSTERLRSCQQADARARHKARCINLPRSSLPRTRHGIALIAQSRLPHTIHCTRAQSLPAYTYGGNIHRCTTIPSERAVARSTLGHPRRLPPSVHPVCFCSCQCTLHTACPRSAHSHALTPTRPSNTNSGARYGCTATRTTGQRRPLSCTSADLEYSRVSCRPAGYTASPGNWWHQP</sequence>
<evidence type="ECO:0000256" key="1">
    <source>
        <dbReference type="SAM" id="MobiDB-lite"/>
    </source>
</evidence>
<protein>
    <submittedName>
        <fullName evidence="2">Uncharacterized protein</fullName>
    </submittedName>
</protein>
<organism evidence="2 3">
    <name type="scientific">Plicaturopsis crispa FD-325 SS-3</name>
    <dbReference type="NCBI Taxonomy" id="944288"/>
    <lineage>
        <taxon>Eukaryota</taxon>
        <taxon>Fungi</taxon>
        <taxon>Dikarya</taxon>
        <taxon>Basidiomycota</taxon>
        <taxon>Agaricomycotina</taxon>
        <taxon>Agaricomycetes</taxon>
        <taxon>Agaricomycetidae</taxon>
        <taxon>Amylocorticiales</taxon>
        <taxon>Amylocorticiaceae</taxon>
        <taxon>Plicatura</taxon>
        <taxon>Plicaturopsis crispa</taxon>
    </lineage>
</organism>
<dbReference type="HOGENOM" id="CLU_1415705_0_0_1"/>
<dbReference type="AlphaFoldDB" id="A0A0C9SKL7"/>
<dbReference type="EMBL" id="KN832573">
    <property type="protein sequence ID" value="KII83956.1"/>
    <property type="molecule type" value="Genomic_DNA"/>
</dbReference>
<evidence type="ECO:0000313" key="2">
    <source>
        <dbReference type="EMBL" id="KII83956.1"/>
    </source>
</evidence>
<reference evidence="2 3" key="1">
    <citation type="submission" date="2014-06" db="EMBL/GenBank/DDBJ databases">
        <title>Evolutionary Origins and Diversification of the Mycorrhizal Mutualists.</title>
        <authorList>
            <consortium name="DOE Joint Genome Institute"/>
            <consortium name="Mycorrhizal Genomics Consortium"/>
            <person name="Kohler A."/>
            <person name="Kuo A."/>
            <person name="Nagy L.G."/>
            <person name="Floudas D."/>
            <person name="Copeland A."/>
            <person name="Barry K.W."/>
            <person name="Cichocki N."/>
            <person name="Veneault-Fourrey C."/>
            <person name="LaButti K."/>
            <person name="Lindquist E.A."/>
            <person name="Lipzen A."/>
            <person name="Lundell T."/>
            <person name="Morin E."/>
            <person name="Murat C."/>
            <person name="Riley R."/>
            <person name="Ohm R."/>
            <person name="Sun H."/>
            <person name="Tunlid A."/>
            <person name="Henrissat B."/>
            <person name="Grigoriev I.V."/>
            <person name="Hibbett D.S."/>
            <person name="Martin F."/>
        </authorList>
    </citation>
    <scope>NUCLEOTIDE SEQUENCE [LARGE SCALE GENOMIC DNA]</scope>
    <source>
        <strain evidence="2 3">FD-325 SS-3</strain>
    </source>
</reference>
<feature type="region of interest" description="Disordered" evidence="1">
    <location>
        <begin position="130"/>
        <end position="151"/>
    </location>
</feature>
<proteinExistence type="predicted"/>